<dbReference type="SUPFAM" id="SSF51658">
    <property type="entry name" value="Xylose isomerase-like"/>
    <property type="match status" value="1"/>
</dbReference>
<gene>
    <name evidence="2" type="ORF">ACGLYG10_1480</name>
</gene>
<sequence length="307" mass="34126">MTYTGKRTSANWPIAAAMLPFPDSQDADEYTWRKQLAQVRFEGFTAVDLTDNWVRVGDLSRERLALLKGLLKEYGLAPSAISAIRRSVIDPVGWEDNLEYSHRVIDAAAFLGSEIVSVGLHRPLLGAQAHALWFWTQPGPVDSRDPDNWHRAVTRLRELGEHAVSLGLLLSLEMYEDTLLGTADSAVRLVTDIGMSGVGLNPDLGNLYRLHRPIEDFLVSVEKCMPYANYWHMKSYSRDVNAEGHVTTVPAPMAFGTANYREAIQIAIDAGFDGPMCVENYGGDGLTVSAENMRYIRRMLAVALNEI</sequence>
<dbReference type="EMBL" id="FQTT01000010">
    <property type="protein sequence ID" value="SHE25264.1"/>
    <property type="molecule type" value="Genomic_DNA"/>
</dbReference>
<protein>
    <recommendedName>
        <fullName evidence="1">Xylose isomerase-like TIM barrel domain-containing protein</fullName>
    </recommendedName>
</protein>
<feature type="domain" description="Xylose isomerase-like TIM barrel" evidence="1">
    <location>
        <begin position="42"/>
        <end position="298"/>
    </location>
</feature>
<dbReference type="AlphaFoldDB" id="A0A1M4RZ59"/>
<organism evidence="2 3">
    <name type="scientific">Actinomyces glycerinitolerans</name>
    <dbReference type="NCBI Taxonomy" id="1892869"/>
    <lineage>
        <taxon>Bacteria</taxon>
        <taxon>Bacillati</taxon>
        <taxon>Actinomycetota</taxon>
        <taxon>Actinomycetes</taxon>
        <taxon>Actinomycetales</taxon>
        <taxon>Actinomycetaceae</taxon>
        <taxon>Actinomyces</taxon>
    </lineage>
</organism>
<reference evidence="3" key="1">
    <citation type="submission" date="2016-09" db="EMBL/GenBank/DDBJ databases">
        <authorList>
            <person name="Strepis N."/>
        </authorList>
    </citation>
    <scope>NUCLEOTIDE SEQUENCE [LARGE SCALE GENOMIC DNA]</scope>
</reference>
<dbReference type="RefSeq" id="WP_073329851.1">
    <property type="nucleotide sequence ID" value="NZ_FQTT01000010.1"/>
</dbReference>
<evidence type="ECO:0000313" key="3">
    <source>
        <dbReference type="Proteomes" id="UP000184291"/>
    </source>
</evidence>
<dbReference type="InterPro" id="IPR036237">
    <property type="entry name" value="Xyl_isomerase-like_sf"/>
</dbReference>
<dbReference type="PANTHER" id="PTHR12110">
    <property type="entry name" value="HYDROXYPYRUVATE ISOMERASE"/>
    <property type="match status" value="1"/>
</dbReference>
<evidence type="ECO:0000313" key="2">
    <source>
        <dbReference type="EMBL" id="SHE25264.1"/>
    </source>
</evidence>
<dbReference type="Gene3D" id="3.20.20.150">
    <property type="entry name" value="Divalent-metal-dependent TIM barrel enzymes"/>
    <property type="match status" value="1"/>
</dbReference>
<accession>A0A1M4RZ59</accession>
<evidence type="ECO:0000259" key="1">
    <source>
        <dbReference type="Pfam" id="PF01261"/>
    </source>
</evidence>
<dbReference type="STRING" id="1892869.ACGLYG10_1480"/>
<dbReference type="Proteomes" id="UP000184291">
    <property type="component" value="Unassembled WGS sequence"/>
</dbReference>
<name>A0A1M4RZ59_9ACTO</name>
<dbReference type="InterPro" id="IPR013022">
    <property type="entry name" value="Xyl_isomerase-like_TIM-brl"/>
</dbReference>
<dbReference type="OrthoDB" id="3325478at2"/>
<dbReference type="PANTHER" id="PTHR12110:SF41">
    <property type="entry name" value="INOSOSE DEHYDRATASE"/>
    <property type="match status" value="1"/>
</dbReference>
<proteinExistence type="predicted"/>
<keyword evidence="3" id="KW-1185">Reference proteome</keyword>
<dbReference type="Pfam" id="PF01261">
    <property type="entry name" value="AP_endonuc_2"/>
    <property type="match status" value="1"/>
</dbReference>
<dbReference type="InterPro" id="IPR050312">
    <property type="entry name" value="IolE/XylAMocC-like"/>
</dbReference>